<dbReference type="Proteomes" id="UP000018895">
    <property type="component" value="Unassembled WGS sequence"/>
</dbReference>
<evidence type="ECO:0000313" key="2">
    <source>
        <dbReference type="Proteomes" id="UP000018895"/>
    </source>
</evidence>
<evidence type="ECO:0000313" key="1">
    <source>
        <dbReference type="EMBL" id="GAE32249.1"/>
    </source>
</evidence>
<dbReference type="AlphaFoldDB" id="W4QLL8"/>
<comment type="caution">
    <text evidence="1">The sequence shown here is derived from an EMBL/GenBank/DDBJ whole genome shotgun (WGS) entry which is preliminary data.</text>
</comment>
<dbReference type="SUPFAM" id="SSF53850">
    <property type="entry name" value="Periplasmic binding protein-like II"/>
    <property type="match status" value="1"/>
</dbReference>
<accession>W4QLL8</accession>
<dbReference type="EMBL" id="BAUU01000032">
    <property type="protein sequence ID" value="GAE32249.1"/>
    <property type="molecule type" value="Genomic_DNA"/>
</dbReference>
<organism evidence="1 2">
    <name type="scientific">Halalkalibacter hemicellulosilyticusJCM 9152</name>
    <dbReference type="NCBI Taxonomy" id="1236971"/>
    <lineage>
        <taxon>Bacteria</taxon>
        <taxon>Bacillati</taxon>
        <taxon>Bacillota</taxon>
        <taxon>Bacilli</taxon>
        <taxon>Bacillales</taxon>
        <taxon>Bacillaceae</taxon>
        <taxon>Halalkalibacter</taxon>
    </lineage>
</organism>
<dbReference type="STRING" id="1236971.JCM9152_3773"/>
<gene>
    <name evidence="1" type="ORF">JCM9152_3773</name>
</gene>
<dbReference type="Gene3D" id="3.40.190.10">
    <property type="entry name" value="Periplasmic binding protein-like II"/>
    <property type="match status" value="1"/>
</dbReference>
<dbReference type="RefSeq" id="WP_369384581.1">
    <property type="nucleotide sequence ID" value="NZ_BAUU01000032.1"/>
</dbReference>
<reference evidence="1" key="1">
    <citation type="journal article" date="2014" name="Genome Announc.">
        <title>Draft Genome Sequences of Three Alkaliphilic Bacillus Strains, Bacillus wakoensis JCM 9140T, Bacillus akibai JCM 9157T, and Bacillus hemicellulosilyticus JCM 9152T.</title>
        <authorList>
            <person name="Yuki M."/>
            <person name="Oshima K."/>
            <person name="Suda W."/>
            <person name="Oshida Y."/>
            <person name="Kitamura K."/>
            <person name="Iida T."/>
            <person name="Hattori M."/>
            <person name="Ohkuma M."/>
        </authorList>
    </citation>
    <scope>NUCLEOTIDE SEQUENCE [LARGE SCALE GENOMIC DNA]</scope>
    <source>
        <strain evidence="1">JCM 9152</strain>
    </source>
</reference>
<keyword evidence="2" id="KW-1185">Reference proteome</keyword>
<proteinExistence type="predicted"/>
<name>W4QLL8_9BACI</name>
<protein>
    <submittedName>
        <fullName evidence="1">ABC transporter</fullName>
    </submittedName>
</protein>
<sequence length="359" mass="40564">MPTNWDELHEVLLAFKEQDANGSGNPNDEIPMDFAPVGTTGFGFFQPTVLLGSTGMTISGGGGQGYFVEDSEVKNFFIDERYKEHVQFLNRLWADGLINSEVFTQEYTAYQSLGRGDGSTAKVGFTFGWEKTDRFGNELASQYTSMPPIAASSNQIEDLSWTYDYNELNYGVNMVQMSSATENKEAAMRFINELYDPEVSMQVLFGSLGTNIEDHGDGSYTVLPPEDEQMDPGTWKWTTTWADNGPMYISDSLDLTLGEDMQDVLRQTEPLSDVLSNIDTLTNVYPGVFIKYSDEDNNQMSLINTDFMNLAMAKYSQWITEGGIENEWDAYVEEIERIGLQTNLDIMQRYYDDYVQSIE</sequence>